<accession>X1Q190</accession>
<protein>
    <submittedName>
        <fullName evidence="2">Uncharacterized protein</fullName>
    </submittedName>
</protein>
<feature type="region of interest" description="Disordered" evidence="1">
    <location>
        <begin position="39"/>
        <end position="58"/>
    </location>
</feature>
<sequence>MIRCKSRRSATLTGVILVSLGALGARLLCCCPASAQQTAATSGESEQARPYPVPATAETRANPKALAALERPGKVIFSDGFESFASLKNYFEIRGLRDGRAKLVADPRKAHTGTGVMRFTAPAKGGKSSGSGASFWFGPS</sequence>
<feature type="region of interest" description="Disordered" evidence="1">
    <location>
        <begin position="118"/>
        <end position="140"/>
    </location>
</feature>
<comment type="caution">
    <text evidence="2">The sequence shown here is derived from an EMBL/GenBank/DDBJ whole genome shotgun (WGS) entry which is preliminary data.</text>
</comment>
<evidence type="ECO:0000256" key="1">
    <source>
        <dbReference type="SAM" id="MobiDB-lite"/>
    </source>
</evidence>
<name>X1Q190_9ZZZZ</name>
<reference evidence="2" key="1">
    <citation type="journal article" date="2014" name="Front. Microbiol.">
        <title>High frequency of phylogenetically diverse reductive dehalogenase-homologous genes in deep subseafloor sedimentary metagenomes.</title>
        <authorList>
            <person name="Kawai M."/>
            <person name="Futagami T."/>
            <person name="Toyoda A."/>
            <person name="Takaki Y."/>
            <person name="Nishi S."/>
            <person name="Hori S."/>
            <person name="Arai W."/>
            <person name="Tsubouchi T."/>
            <person name="Morono Y."/>
            <person name="Uchiyama I."/>
            <person name="Ito T."/>
            <person name="Fujiyama A."/>
            <person name="Inagaki F."/>
            <person name="Takami H."/>
        </authorList>
    </citation>
    <scope>NUCLEOTIDE SEQUENCE</scope>
    <source>
        <strain evidence="2">Expedition CK06-06</strain>
    </source>
</reference>
<evidence type="ECO:0000313" key="2">
    <source>
        <dbReference type="EMBL" id="GAI36979.1"/>
    </source>
</evidence>
<feature type="non-terminal residue" evidence="2">
    <location>
        <position position="140"/>
    </location>
</feature>
<feature type="compositionally biased region" description="Low complexity" evidence="1">
    <location>
        <begin position="122"/>
        <end position="140"/>
    </location>
</feature>
<dbReference type="EMBL" id="BARV01026092">
    <property type="protein sequence ID" value="GAI36979.1"/>
    <property type="molecule type" value="Genomic_DNA"/>
</dbReference>
<organism evidence="2">
    <name type="scientific">marine sediment metagenome</name>
    <dbReference type="NCBI Taxonomy" id="412755"/>
    <lineage>
        <taxon>unclassified sequences</taxon>
        <taxon>metagenomes</taxon>
        <taxon>ecological metagenomes</taxon>
    </lineage>
</organism>
<gene>
    <name evidence="2" type="ORF">S06H3_42225</name>
</gene>
<proteinExistence type="predicted"/>
<dbReference type="AlphaFoldDB" id="X1Q190"/>